<proteinExistence type="predicted"/>
<evidence type="ECO:0000313" key="3">
    <source>
        <dbReference type="Proteomes" id="UP000321523"/>
    </source>
</evidence>
<protein>
    <submittedName>
        <fullName evidence="2">Uncharacterized protein</fullName>
    </submittedName>
</protein>
<organism evidence="2 3">
    <name type="scientific">Skermanella aerolata</name>
    <dbReference type="NCBI Taxonomy" id="393310"/>
    <lineage>
        <taxon>Bacteria</taxon>
        <taxon>Pseudomonadati</taxon>
        <taxon>Pseudomonadota</taxon>
        <taxon>Alphaproteobacteria</taxon>
        <taxon>Rhodospirillales</taxon>
        <taxon>Azospirillaceae</taxon>
        <taxon>Skermanella</taxon>
    </lineage>
</organism>
<reference evidence="2 3" key="1">
    <citation type="submission" date="2019-07" db="EMBL/GenBank/DDBJ databases">
        <title>Whole genome shotgun sequence of Skermanella aerolata NBRC 106429.</title>
        <authorList>
            <person name="Hosoyama A."/>
            <person name="Uohara A."/>
            <person name="Ohji S."/>
            <person name="Ichikawa N."/>
        </authorList>
    </citation>
    <scope>NUCLEOTIDE SEQUENCE [LARGE SCALE GENOMIC DNA]</scope>
    <source>
        <strain evidence="2 3">NBRC 106429</strain>
    </source>
</reference>
<gene>
    <name evidence="2" type="ORF">SAE02_63180</name>
</gene>
<evidence type="ECO:0000256" key="1">
    <source>
        <dbReference type="SAM" id="Phobius"/>
    </source>
</evidence>
<dbReference type="EMBL" id="BJYZ01000036">
    <property type="protein sequence ID" value="GEO42170.1"/>
    <property type="molecule type" value="Genomic_DNA"/>
</dbReference>
<evidence type="ECO:0000313" key="2">
    <source>
        <dbReference type="EMBL" id="GEO42170.1"/>
    </source>
</evidence>
<dbReference type="RefSeq" id="WP_147041076.1">
    <property type="nucleotide sequence ID" value="NZ_BJYZ01000036.1"/>
</dbReference>
<feature type="transmembrane region" description="Helical" evidence="1">
    <location>
        <begin position="82"/>
        <end position="105"/>
    </location>
</feature>
<dbReference type="Proteomes" id="UP000321523">
    <property type="component" value="Unassembled WGS sequence"/>
</dbReference>
<accession>A0A512E145</accession>
<dbReference type="OrthoDB" id="7277742at2"/>
<keyword evidence="1" id="KW-0472">Membrane</keyword>
<name>A0A512E145_9PROT</name>
<dbReference type="AlphaFoldDB" id="A0A512E145"/>
<keyword evidence="3" id="KW-1185">Reference proteome</keyword>
<comment type="caution">
    <text evidence="2">The sequence shown here is derived from an EMBL/GenBank/DDBJ whole genome shotgun (WGS) entry which is preliminary data.</text>
</comment>
<sequence length="179" mass="19281">MTRDDFRQKCRAAGIGDDKPLFLVLEMLFDTAAAAKDAVQVGARGLTQEAEADLVKRIARQADASMRNAAVKHRLRLERKTALIAGSVAAACLVLGGGCGYWWGWSSGRQSVETTERQVAMAFQAGPDAAGIWLRLMRNNDPRKALDHCSGSAVWSADGRQACSIPLWIDGPGAPEANR</sequence>
<keyword evidence="1" id="KW-0812">Transmembrane</keyword>
<keyword evidence="1" id="KW-1133">Transmembrane helix</keyword>